<dbReference type="EMBL" id="KB445550">
    <property type="protein sequence ID" value="EMD00411.1"/>
    <property type="molecule type" value="Genomic_DNA"/>
</dbReference>
<dbReference type="InterPro" id="IPR001173">
    <property type="entry name" value="Glyco_trans_2-like"/>
</dbReference>
<keyword evidence="1" id="KW-1133">Transmembrane helix</keyword>
<dbReference type="AlphaFoldDB" id="M2NMJ9"/>
<evidence type="ECO:0000313" key="4">
    <source>
        <dbReference type="EMBL" id="EMD00411.1"/>
    </source>
</evidence>
<feature type="transmembrane region" description="Helical" evidence="1">
    <location>
        <begin position="222"/>
        <end position="246"/>
    </location>
</feature>
<dbReference type="PANTHER" id="PTHR35408">
    <property type="entry name" value="CHROMOSOME 15, WHOLE GENOME SHOTGUN SEQUENCE"/>
    <property type="match status" value="1"/>
</dbReference>
<feature type="transmembrane region" description="Helical" evidence="1">
    <location>
        <begin position="669"/>
        <end position="690"/>
    </location>
</feature>
<accession>M2NMJ9</accession>
<keyword evidence="1" id="KW-0472">Membrane</keyword>
<dbReference type="KEGG" id="bcom:BAUCODRAFT_60947"/>
<dbReference type="HOGENOM" id="CLU_008220_0_0_1"/>
<organism evidence="4 5">
    <name type="scientific">Baudoinia panamericana (strain UAMH 10762)</name>
    <name type="common">Angels' share fungus</name>
    <name type="synonym">Baudoinia compniacensis (strain UAMH 10762)</name>
    <dbReference type="NCBI Taxonomy" id="717646"/>
    <lineage>
        <taxon>Eukaryota</taxon>
        <taxon>Fungi</taxon>
        <taxon>Dikarya</taxon>
        <taxon>Ascomycota</taxon>
        <taxon>Pezizomycotina</taxon>
        <taxon>Dothideomycetes</taxon>
        <taxon>Dothideomycetidae</taxon>
        <taxon>Mycosphaerellales</taxon>
        <taxon>Teratosphaeriaceae</taxon>
        <taxon>Baudoinia</taxon>
    </lineage>
</organism>
<dbReference type="OMA" id="LIAVWPM"/>
<dbReference type="InterPro" id="IPR057688">
    <property type="entry name" value="DUF7928"/>
</dbReference>
<feature type="transmembrane region" description="Helical" evidence="1">
    <location>
        <begin position="258"/>
        <end position="278"/>
    </location>
</feature>
<feature type="transmembrane region" description="Helical" evidence="1">
    <location>
        <begin position="830"/>
        <end position="851"/>
    </location>
</feature>
<dbReference type="Proteomes" id="UP000011761">
    <property type="component" value="Unassembled WGS sequence"/>
</dbReference>
<dbReference type="SUPFAM" id="SSF53448">
    <property type="entry name" value="Nucleotide-diphospho-sugar transferases"/>
    <property type="match status" value="1"/>
</dbReference>
<feature type="transmembrane region" description="Helical" evidence="1">
    <location>
        <begin position="751"/>
        <end position="774"/>
    </location>
</feature>
<feature type="transmembrane region" description="Helical" evidence="1">
    <location>
        <begin position="804"/>
        <end position="824"/>
    </location>
</feature>
<evidence type="ECO:0000259" key="2">
    <source>
        <dbReference type="Pfam" id="PF13632"/>
    </source>
</evidence>
<dbReference type="InterPro" id="IPR029044">
    <property type="entry name" value="Nucleotide-diphossugar_trans"/>
</dbReference>
<dbReference type="STRING" id="717646.M2NMJ9"/>
<keyword evidence="1" id="KW-0812">Transmembrane</keyword>
<dbReference type="PANTHER" id="PTHR35408:SF3">
    <property type="entry name" value="GLYCOSYLTRANSFERASE 2-LIKE DOMAIN-CONTAINING PROTEIN"/>
    <property type="match status" value="1"/>
</dbReference>
<dbReference type="Gene3D" id="3.90.550.10">
    <property type="entry name" value="Spore Coat Polysaccharide Biosynthesis Protein SpsA, Chain A"/>
    <property type="match status" value="1"/>
</dbReference>
<protein>
    <submittedName>
        <fullName evidence="4">Uncharacterized protein</fullName>
    </submittedName>
</protein>
<dbReference type="GeneID" id="19115873"/>
<evidence type="ECO:0000259" key="3">
    <source>
        <dbReference type="Pfam" id="PF25550"/>
    </source>
</evidence>
<dbReference type="eggNOG" id="ENOG502QTAT">
    <property type="taxonomic scope" value="Eukaryota"/>
</dbReference>
<feature type="domain" description="Glycosyltransferase 2-like" evidence="2">
    <location>
        <begin position="478"/>
        <end position="691"/>
    </location>
</feature>
<evidence type="ECO:0000256" key="1">
    <source>
        <dbReference type="SAM" id="Phobius"/>
    </source>
</evidence>
<dbReference type="Pfam" id="PF13632">
    <property type="entry name" value="Glyco_trans_2_3"/>
    <property type="match status" value="1"/>
</dbReference>
<feature type="transmembrane region" description="Helical" evidence="1">
    <location>
        <begin position="710"/>
        <end position="731"/>
    </location>
</feature>
<reference evidence="4 5" key="1">
    <citation type="journal article" date="2012" name="PLoS Pathog.">
        <title>Diverse lifestyles and strategies of plant pathogenesis encoded in the genomes of eighteen Dothideomycetes fungi.</title>
        <authorList>
            <person name="Ohm R.A."/>
            <person name="Feau N."/>
            <person name="Henrissat B."/>
            <person name="Schoch C.L."/>
            <person name="Horwitz B.A."/>
            <person name="Barry K.W."/>
            <person name="Condon B.J."/>
            <person name="Copeland A.C."/>
            <person name="Dhillon B."/>
            <person name="Glaser F."/>
            <person name="Hesse C.N."/>
            <person name="Kosti I."/>
            <person name="LaButti K."/>
            <person name="Lindquist E.A."/>
            <person name="Lucas S."/>
            <person name="Salamov A.A."/>
            <person name="Bradshaw R.E."/>
            <person name="Ciuffetti L."/>
            <person name="Hamelin R.C."/>
            <person name="Kema G.H.J."/>
            <person name="Lawrence C."/>
            <person name="Scott J.A."/>
            <person name="Spatafora J.W."/>
            <person name="Turgeon B.G."/>
            <person name="de Wit P.J.G.M."/>
            <person name="Zhong S."/>
            <person name="Goodwin S.B."/>
            <person name="Grigoriev I.V."/>
        </authorList>
    </citation>
    <scope>NUCLEOTIDE SEQUENCE [LARGE SCALE GENOMIC DNA]</scope>
    <source>
        <strain evidence="4 5">UAMH 10762</strain>
    </source>
</reference>
<dbReference type="Pfam" id="PF25550">
    <property type="entry name" value="DUF7928"/>
    <property type="match status" value="1"/>
</dbReference>
<name>M2NMJ9_BAUPA</name>
<gene>
    <name evidence="4" type="ORF">BAUCODRAFT_60947</name>
</gene>
<dbReference type="RefSeq" id="XP_007671595.1">
    <property type="nucleotide sequence ID" value="XM_007673405.1"/>
</dbReference>
<evidence type="ECO:0000313" key="5">
    <source>
        <dbReference type="Proteomes" id="UP000011761"/>
    </source>
</evidence>
<sequence length="860" mass="96482">MLDGFATPTKLRPASVLPDAELKGYNASTHEMRCDMMVNWLYQQQAERLWTSGGPDEGVILKKWGSEYTACPADLMSEPDGFAAAVQHLNVRCAVTVTTRVVKLFLHNNTYGFVPLRDGLRLQVLPDISQLPRCQKHQFAAFIADRGSLVVWDDDPKHILDRAAKIEQELMEMLWNEKREAIDSISEIHEPGAVPVEDVASASASASATDVEVGAVEKPRSIVMLTPVTCGMTLALTVSALGSGWARIVKESSIDHTYYRFGLLLVVALQAWLCLFFFQSLVGCVMQIVGPIAQIHRNTKYYSGVKPKRLRRDAAGPLPHVTIQMPVYKEGLRAVIEPTVHSVKAAISTYEKQGGTANIFVDDDGMQLISAEDSQARQDFYEEHNIGWVARPKHNPKPSDGVSEPFLRRGKFKKASNMNYAMWVSCRVEDRLLSLDVQRGEKWTQDDEAQVYSEALNQVITEDRGRTWADGNIRFGDYILIIDSDTRVPEDCFLDAVSEMEQSPEVAILQYSSGVMNVTNSFFERGITFFTNLVYTAIRFAVACGDVAPFVGHNAVLRWSALQDIAYDCPDDHREKYWSESTVSEDFDMALRLQAAGYLVRLGAYQGDGFKEGVSLTVYDELARWEKYAYGCSELVFHPVKYWLIRGPFTKLFRTFLGSRMPLPSKVTIMAYIGTYYALASSWILTLANYFLTGWMNGKLDHYFMDSFKIYVAVVVIFSGMGNVALGVLRYRTGEKSLFSALLENFCWMPLLYIFLGGVSLHTSQAIVSHLLGFNMTWGATNKEAEDTTFFQEIPKILRGFKGTLVFCFGSAITMIVLATAVPLFWRINIFIAVFPLSTVVCAHFLLPIALSPGLMRFTW</sequence>
<feature type="domain" description="DUF7928" evidence="3">
    <location>
        <begin position="33"/>
        <end position="181"/>
    </location>
</feature>
<keyword evidence="5" id="KW-1185">Reference proteome</keyword>
<dbReference type="OrthoDB" id="38531at2759"/>
<proteinExistence type="predicted"/>